<name>A0AAN9J834_CLITE</name>
<comment type="caution">
    <text evidence="1">The sequence shown here is derived from an EMBL/GenBank/DDBJ whole genome shotgun (WGS) entry which is preliminary data.</text>
</comment>
<accession>A0AAN9J834</accession>
<reference evidence="1 2" key="1">
    <citation type="submission" date="2024-01" db="EMBL/GenBank/DDBJ databases">
        <title>The genomes of 5 underutilized Papilionoideae crops provide insights into root nodulation and disease resistance.</title>
        <authorList>
            <person name="Yuan L."/>
        </authorList>
    </citation>
    <scope>NUCLEOTIDE SEQUENCE [LARGE SCALE GENOMIC DNA]</scope>
    <source>
        <strain evidence="1">LY-2023</strain>
        <tissue evidence="1">Leaf</tissue>
    </source>
</reference>
<dbReference type="EMBL" id="JAYKXN010000004">
    <property type="protein sequence ID" value="KAK7293236.1"/>
    <property type="molecule type" value="Genomic_DNA"/>
</dbReference>
<sequence>MASNDQESNPPSDENLECYRPCLKRKANSSLECLQPCKMTSGRCVQLKNALIFPKMALSPHPSDTKHKEISHVFKHFVEIFTKKSKAIIAKQVTALDRASCFKSSNPFFLIVMVVLLCSLCQISSAESGQVRAGLSRTEKPNENDHY</sequence>
<gene>
    <name evidence="1" type="ORF">RJT34_16099</name>
</gene>
<dbReference type="AlphaFoldDB" id="A0AAN9J834"/>
<organism evidence="1 2">
    <name type="scientific">Clitoria ternatea</name>
    <name type="common">Butterfly pea</name>
    <dbReference type="NCBI Taxonomy" id="43366"/>
    <lineage>
        <taxon>Eukaryota</taxon>
        <taxon>Viridiplantae</taxon>
        <taxon>Streptophyta</taxon>
        <taxon>Embryophyta</taxon>
        <taxon>Tracheophyta</taxon>
        <taxon>Spermatophyta</taxon>
        <taxon>Magnoliopsida</taxon>
        <taxon>eudicotyledons</taxon>
        <taxon>Gunneridae</taxon>
        <taxon>Pentapetalae</taxon>
        <taxon>rosids</taxon>
        <taxon>fabids</taxon>
        <taxon>Fabales</taxon>
        <taxon>Fabaceae</taxon>
        <taxon>Papilionoideae</taxon>
        <taxon>50 kb inversion clade</taxon>
        <taxon>NPAAA clade</taxon>
        <taxon>indigoferoid/millettioid clade</taxon>
        <taxon>Phaseoleae</taxon>
        <taxon>Clitoria</taxon>
    </lineage>
</organism>
<keyword evidence="2" id="KW-1185">Reference proteome</keyword>
<protein>
    <submittedName>
        <fullName evidence="1">Uncharacterized protein</fullName>
    </submittedName>
</protein>
<evidence type="ECO:0000313" key="1">
    <source>
        <dbReference type="EMBL" id="KAK7293236.1"/>
    </source>
</evidence>
<proteinExistence type="predicted"/>
<dbReference type="Proteomes" id="UP001359559">
    <property type="component" value="Unassembled WGS sequence"/>
</dbReference>
<evidence type="ECO:0000313" key="2">
    <source>
        <dbReference type="Proteomes" id="UP001359559"/>
    </source>
</evidence>